<sequence length="288" mass="32156">MKSVKLKSPVKTSVSRHDEHPDHHALDPACAICQVDVGTKSPDGVRETWSITPCGHVFGSVCIKRYLAITDKPLCPVCRNDLFHMCSHPVVPASYDPKKSLQSRDEAAQKAFPGGEPRNSECQFCRKQRLKLAKRQRMLEMLEGPPPPASTTTTDEERGEEDEHDQDGQERSGDSSADSEGEEGTRTPRTKGLRWALHLAFTLARLTLDATRIRKIKALHPEDDDEGEIDDIVVADSPQLPATTTRDLPPVPGLYGYWDVARKGPDWKFLAWFDSQEPKTKTTAEQFS</sequence>
<evidence type="ECO:0000256" key="1">
    <source>
        <dbReference type="ARBA" id="ARBA00022723"/>
    </source>
</evidence>
<comment type="caution">
    <text evidence="7">The sequence shown here is derived from an EMBL/GenBank/DDBJ whole genome shotgun (WGS) entry which is preliminary data.</text>
</comment>
<reference evidence="7 8" key="1">
    <citation type="submission" date="2015-09" db="EMBL/GenBank/DDBJ databases">
        <title>Host preference determinants of Valsa canker pathogens revealed by comparative genomics.</title>
        <authorList>
            <person name="Yin Z."/>
            <person name="Huang L."/>
        </authorList>
    </citation>
    <scope>NUCLEOTIDE SEQUENCE [LARGE SCALE GENOMIC DNA]</scope>
    <source>
        <strain evidence="7 8">03-1</strain>
    </source>
</reference>
<dbReference type="InterPro" id="IPR050731">
    <property type="entry name" value="HRD1_E3_ubiq-ligases"/>
</dbReference>
<dbReference type="SUPFAM" id="SSF57850">
    <property type="entry name" value="RING/U-box"/>
    <property type="match status" value="1"/>
</dbReference>
<dbReference type="PROSITE" id="PS50089">
    <property type="entry name" value="ZF_RING_2"/>
    <property type="match status" value="1"/>
</dbReference>
<keyword evidence="8" id="KW-1185">Reference proteome</keyword>
<evidence type="ECO:0000259" key="6">
    <source>
        <dbReference type="PROSITE" id="PS50089"/>
    </source>
</evidence>
<keyword evidence="2 4" id="KW-0863">Zinc-finger</keyword>
<proteinExistence type="predicted"/>
<dbReference type="SMART" id="SM00184">
    <property type="entry name" value="RING"/>
    <property type="match status" value="1"/>
</dbReference>
<dbReference type="EMBL" id="LKEA01000005">
    <property type="protein sequence ID" value="ROW08797.1"/>
    <property type="molecule type" value="Genomic_DNA"/>
</dbReference>
<dbReference type="Gene3D" id="3.30.40.10">
    <property type="entry name" value="Zinc/RING finger domain, C3HC4 (zinc finger)"/>
    <property type="match status" value="1"/>
</dbReference>
<evidence type="ECO:0000256" key="4">
    <source>
        <dbReference type="PROSITE-ProRule" id="PRU00175"/>
    </source>
</evidence>
<feature type="region of interest" description="Disordered" evidence="5">
    <location>
        <begin position="139"/>
        <end position="190"/>
    </location>
</feature>
<protein>
    <recommendedName>
        <fullName evidence="6">RING-type domain-containing protein</fullName>
    </recommendedName>
</protein>
<feature type="compositionally biased region" description="Basic and acidic residues" evidence="5">
    <location>
        <begin position="96"/>
        <end position="108"/>
    </location>
</feature>
<dbReference type="AlphaFoldDB" id="A0A423WZ93"/>
<dbReference type="OrthoDB" id="8062037at2759"/>
<dbReference type="GO" id="GO:0008270">
    <property type="term" value="F:zinc ion binding"/>
    <property type="evidence" value="ECO:0007669"/>
    <property type="project" value="UniProtKB-KW"/>
</dbReference>
<accession>A0A423WZ93</accession>
<dbReference type="PANTHER" id="PTHR22763">
    <property type="entry name" value="RING ZINC FINGER PROTEIN"/>
    <property type="match status" value="1"/>
</dbReference>
<dbReference type="InterPro" id="IPR001841">
    <property type="entry name" value="Znf_RING"/>
</dbReference>
<evidence type="ECO:0000313" key="8">
    <source>
        <dbReference type="Proteomes" id="UP000283895"/>
    </source>
</evidence>
<feature type="region of interest" description="Disordered" evidence="5">
    <location>
        <begin position="1"/>
        <end position="23"/>
    </location>
</feature>
<evidence type="ECO:0000256" key="3">
    <source>
        <dbReference type="ARBA" id="ARBA00022833"/>
    </source>
</evidence>
<dbReference type="Pfam" id="PF13639">
    <property type="entry name" value="zf-RING_2"/>
    <property type="match status" value="1"/>
</dbReference>
<gene>
    <name evidence="7" type="ORF">VMCG_02971</name>
</gene>
<name>A0A423WZ93_9PEZI</name>
<dbReference type="Proteomes" id="UP000283895">
    <property type="component" value="Unassembled WGS sequence"/>
</dbReference>
<evidence type="ECO:0000313" key="7">
    <source>
        <dbReference type="EMBL" id="ROW08797.1"/>
    </source>
</evidence>
<dbReference type="InterPro" id="IPR013083">
    <property type="entry name" value="Znf_RING/FYVE/PHD"/>
</dbReference>
<keyword evidence="3" id="KW-0862">Zinc</keyword>
<dbReference type="GO" id="GO:0043161">
    <property type="term" value="P:proteasome-mediated ubiquitin-dependent protein catabolic process"/>
    <property type="evidence" value="ECO:0007669"/>
    <property type="project" value="TreeGrafter"/>
</dbReference>
<feature type="region of interest" description="Disordered" evidence="5">
    <location>
        <begin position="94"/>
        <end position="120"/>
    </location>
</feature>
<evidence type="ECO:0000256" key="5">
    <source>
        <dbReference type="SAM" id="MobiDB-lite"/>
    </source>
</evidence>
<organism evidence="7 8">
    <name type="scientific">Cytospora schulzeri</name>
    <dbReference type="NCBI Taxonomy" id="448051"/>
    <lineage>
        <taxon>Eukaryota</taxon>
        <taxon>Fungi</taxon>
        <taxon>Dikarya</taxon>
        <taxon>Ascomycota</taxon>
        <taxon>Pezizomycotina</taxon>
        <taxon>Sordariomycetes</taxon>
        <taxon>Sordariomycetidae</taxon>
        <taxon>Diaporthales</taxon>
        <taxon>Cytosporaceae</taxon>
        <taxon>Cytospora</taxon>
    </lineage>
</organism>
<dbReference type="STRING" id="356882.A0A423WZ93"/>
<keyword evidence="1" id="KW-0479">Metal-binding</keyword>
<dbReference type="GO" id="GO:0012505">
    <property type="term" value="C:endomembrane system"/>
    <property type="evidence" value="ECO:0007669"/>
    <property type="project" value="TreeGrafter"/>
</dbReference>
<evidence type="ECO:0000256" key="2">
    <source>
        <dbReference type="ARBA" id="ARBA00022771"/>
    </source>
</evidence>
<dbReference type="GO" id="GO:0061630">
    <property type="term" value="F:ubiquitin protein ligase activity"/>
    <property type="evidence" value="ECO:0007669"/>
    <property type="project" value="TreeGrafter"/>
</dbReference>
<feature type="domain" description="RING-type" evidence="6">
    <location>
        <begin position="30"/>
        <end position="79"/>
    </location>
</feature>